<organism evidence="2 3">
    <name type="scientific">Portunus trituberculatus</name>
    <name type="common">Swimming crab</name>
    <name type="synonym">Neptunus trituberculatus</name>
    <dbReference type="NCBI Taxonomy" id="210409"/>
    <lineage>
        <taxon>Eukaryota</taxon>
        <taxon>Metazoa</taxon>
        <taxon>Ecdysozoa</taxon>
        <taxon>Arthropoda</taxon>
        <taxon>Crustacea</taxon>
        <taxon>Multicrustacea</taxon>
        <taxon>Malacostraca</taxon>
        <taxon>Eumalacostraca</taxon>
        <taxon>Eucarida</taxon>
        <taxon>Decapoda</taxon>
        <taxon>Pleocyemata</taxon>
        <taxon>Brachyura</taxon>
        <taxon>Eubrachyura</taxon>
        <taxon>Portunoidea</taxon>
        <taxon>Portunidae</taxon>
        <taxon>Portuninae</taxon>
        <taxon>Portunus</taxon>
    </lineage>
</organism>
<accession>A0A5B7D3F0</accession>
<comment type="caution">
    <text evidence="2">The sequence shown here is derived from an EMBL/GenBank/DDBJ whole genome shotgun (WGS) entry which is preliminary data.</text>
</comment>
<name>A0A5B7D3F0_PORTR</name>
<evidence type="ECO:0000256" key="1">
    <source>
        <dbReference type="SAM" id="MobiDB-lite"/>
    </source>
</evidence>
<evidence type="ECO:0000313" key="3">
    <source>
        <dbReference type="Proteomes" id="UP000324222"/>
    </source>
</evidence>
<dbReference type="EMBL" id="VSRR010000517">
    <property type="protein sequence ID" value="MPC16567.1"/>
    <property type="molecule type" value="Genomic_DNA"/>
</dbReference>
<feature type="region of interest" description="Disordered" evidence="1">
    <location>
        <begin position="1"/>
        <end position="26"/>
    </location>
</feature>
<reference evidence="2 3" key="1">
    <citation type="submission" date="2019-05" db="EMBL/GenBank/DDBJ databases">
        <title>Another draft genome of Portunus trituberculatus and its Hox gene families provides insights of decapod evolution.</title>
        <authorList>
            <person name="Jeong J.-H."/>
            <person name="Song I."/>
            <person name="Kim S."/>
            <person name="Choi T."/>
            <person name="Kim D."/>
            <person name="Ryu S."/>
            <person name="Kim W."/>
        </authorList>
    </citation>
    <scope>NUCLEOTIDE SEQUENCE [LARGE SCALE GENOMIC DNA]</scope>
    <source>
        <tissue evidence="2">Muscle</tissue>
    </source>
</reference>
<proteinExistence type="predicted"/>
<gene>
    <name evidence="2" type="ORF">E2C01_009396</name>
</gene>
<keyword evidence="3" id="KW-1185">Reference proteome</keyword>
<evidence type="ECO:0000313" key="2">
    <source>
        <dbReference type="EMBL" id="MPC16567.1"/>
    </source>
</evidence>
<sequence length="66" mass="7509">MLVQRPTLPSPPHPLTHMAAPGRAPRPLQCSRCCGLWCDKKRVCQKCLAFLMRMKVLHKWASPQSN</sequence>
<dbReference type="AlphaFoldDB" id="A0A5B7D3F0"/>
<protein>
    <submittedName>
        <fullName evidence="2">Uncharacterized protein</fullName>
    </submittedName>
</protein>
<dbReference type="Proteomes" id="UP000324222">
    <property type="component" value="Unassembled WGS sequence"/>
</dbReference>